<sequence>MSEHVGSLLDSYSFSWLAAGYAVAVTNQDERAAAASENLSSGSNYFLLPLSSSQNTNNSDFSTYDTSSFNLSTPYPSEFSSSFERSDRGNMNGWQLFLSQQVASKAALAKALRVRCSLFN</sequence>
<dbReference type="AlphaFoldDB" id="A0A0N4VZC5"/>
<gene>
    <name evidence="1" type="ORF">HPLM_LOCUS2643</name>
</gene>
<reference evidence="3" key="1">
    <citation type="submission" date="2017-02" db="UniProtKB">
        <authorList>
            <consortium name="WormBaseParasite"/>
        </authorList>
    </citation>
    <scope>IDENTIFICATION</scope>
</reference>
<dbReference type="WBParaSite" id="HPLM_0000264701-mRNA-1">
    <property type="protein sequence ID" value="HPLM_0000264701-mRNA-1"/>
    <property type="gene ID" value="HPLM_0000264701"/>
</dbReference>
<dbReference type="Proteomes" id="UP000268014">
    <property type="component" value="Unassembled WGS sequence"/>
</dbReference>
<reference evidence="1 2" key="2">
    <citation type="submission" date="2018-11" db="EMBL/GenBank/DDBJ databases">
        <authorList>
            <consortium name="Pathogen Informatics"/>
        </authorList>
    </citation>
    <scope>NUCLEOTIDE SEQUENCE [LARGE SCALE GENOMIC DNA]</scope>
    <source>
        <strain evidence="1 2">MHpl1</strain>
    </source>
</reference>
<evidence type="ECO:0000313" key="3">
    <source>
        <dbReference type="WBParaSite" id="HPLM_0000264701-mRNA-1"/>
    </source>
</evidence>
<dbReference type="EMBL" id="UZAF01006083">
    <property type="protein sequence ID" value="VDO16069.1"/>
    <property type="molecule type" value="Genomic_DNA"/>
</dbReference>
<evidence type="ECO:0000313" key="2">
    <source>
        <dbReference type="Proteomes" id="UP000268014"/>
    </source>
</evidence>
<proteinExistence type="predicted"/>
<organism evidence="3">
    <name type="scientific">Haemonchus placei</name>
    <name type="common">Barber's pole worm</name>
    <dbReference type="NCBI Taxonomy" id="6290"/>
    <lineage>
        <taxon>Eukaryota</taxon>
        <taxon>Metazoa</taxon>
        <taxon>Ecdysozoa</taxon>
        <taxon>Nematoda</taxon>
        <taxon>Chromadorea</taxon>
        <taxon>Rhabditida</taxon>
        <taxon>Rhabditina</taxon>
        <taxon>Rhabditomorpha</taxon>
        <taxon>Strongyloidea</taxon>
        <taxon>Trichostrongylidae</taxon>
        <taxon>Haemonchus</taxon>
    </lineage>
</organism>
<keyword evidence="2" id="KW-1185">Reference proteome</keyword>
<accession>A0A0N4VZC5</accession>
<evidence type="ECO:0000313" key="1">
    <source>
        <dbReference type="EMBL" id="VDO16069.1"/>
    </source>
</evidence>
<protein>
    <submittedName>
        <fullName evidence="1 3">Uncharacterized protein</fullName>
    </submittedName>
</protein>
<name>A0A0N4VZC5_HAEPC</name>